<dbReference type="SMART" id="SM00743">
    <property type="entry name" value="Agenet"/>
    <property type="match status" value="7"/>
</dbReference>
<proteinExistence type="predicted"/>
<feature type="domain" description="Agenet" evidence="1">
    <location>
        <begin position="255"/>
        <end position="310"/>
    </location>
</feature>
<gene>
    <name evidence="2" type="ORF">SASPL_109422</name>
</gene>
<dbReference type="CDD" id="cd20406">
    <property type="entry name" value="Tudor_Agenet_AtDUF_rpt2_4"/>
    <property type="match status" value="3"/>
</dbReference>
<dbReference type="PANTHER" id="PTHR31917:SF147">
    <property type="entry name" value="AGENET DOMAIN-CONTAINING PROTEIN"/>
    <property type="match status" value="1"/>
</dbReference>
<keyword evidence="3" id="KW-1185">Reference proteome</keyword>
<dbReference type="CDD" id="cd20405">
    <property type="entry name" value="Tudor_Agenet_AtDUF_rpt1_3"/>
    <property type="match status" value="2"/>
</dbReference>
<dbReference type="PANTHER" id="PTHR31917">
    <property type="entry name" value="AGENET DOMAIN-CONTAINING PROTEIN-RELATED"/>
    <property type="match status" value="1"/>
</dbReference>
<dbReference type="EMBL" id="PNBA02000003">
    <property type="protein sequence ID" value="KAG6431343.1"/>
    <property type="molecule type" value="Genomic_DNA"/>
</dbReference>
<evidence type="ECO:0000313" key="2">
    <source>
        <dbReference type="EMBL" id="KAG6431343.1"/>
    </source>
</evidence>
<feature type="domain" description="Agenet" evidence="1">
    <location>
        <begin position="343"/>
        <end position="411"/>
    </location>
</feature>
<evidence type="ECO:0000313" key="3">
    <source>
        <dbReference type="Proteomes" id="UP000298416"/>
    </source>
</evidence>
<organism evidence="2">
    <name type="scientific">Salvia splendens</name>
    <name type="common">Scarlet sage</name>
    <dbReference type="NCBI Taxonomy" id="180675"/>
    <lineage>
        <taxon>Eukaryota</taxon>
        <taxon>Viridiplantae</taxon>
        <taxon>Streptophyta</taxon>
        <taxon>Embryophyta</taxon>
        <taxon>Tracheophyta</taxon>
        <taxon>Spermatophyta</taxon>
        <taxon>Magnoliopsida</taxon>
        <taxon>eudicotyledons</taxon>
        <taxon>Gunneridae</taxon>
        <taxon>Pentapetalae</taxon>
        <taxon>asterids</taxon>
        <taxon>lamiids</taxon>
        <taxon>Lamiales</taxon>
        <taxon>Lamiaceae</taxon>
        <taxon>Nepetoideae</taxon>
        <taxon>Mentheae</taxon>
        <taxon>Salviinae</taxon>
        <taxon>Salvia</taxon>
        <taxon>Salvia subgen. Calosphace</taxon>
        <taxon>core Calosphace</taxon>
    </lineage>
</organism>
<accession>A0A8X8YKL6</accession>
<feature type="domain" description="Agenet" evidence="1">
    <location>
        <begin position="184"/>
        <end position="252"/>
    </location>
</feature>
<dbReference type="InterPro" id="IPR008395">
    <property type="entry name" value="Agenet-like_dom"/>
</dbReference>
<comment type="caution">
    <text evidence="2">The sequence shown here is derived from an EMBL/GenBank/DDBJ whole genome shotgun (WGS) entry which is preliminary data.</text>
</comment>
<feature type="domain" description="Agenet" evidence="1">
    <location>
        <begin position="80"/>
        <end position="141"/>
    </location>
</feature>
<feature type="domain" description="Agenet" evidence="1">
    <location>
        <begin position="414"/>
        <end position="470"/>
    </location>
</feature>
<feature type="domain" description="Agenet" evidence="1">
    <location>
        <begin position="574"/>
        <end position="630"/>
    </location>
</feature>
<dbReference type="Pfam" id="PF05641">
    <property type="entry name" value="Agenet"/>
    <property type="match status" value="4"/>
</dbReference>
<protein>
    <recommendedName>
        <fullName evidence="1">Agenet domain-containing protein</fullName>
    </recommendedName>
</protein>
<reference evidence="2" key="2">
    <citation type="submission" date="2020-08" db="EMBL/GenBank/DDBJ databases">
        <title>Plant Genome Project.</title>
        <authorList>
            <person name="Zhang R.-G."/>
        </authorList>
    </citation>
    <scope>NUCLEOTIDE SEQUENCE</scope>
    <source>
        <strain evidence="2">Huo1</strain>
        <tissue evidence="2">Leaf</tissue>
    </source>
</reference>
<evidence type="ECO:0000259" key="1">
    <source>
        <dbReference type="SMART" id="SM00743"/>
    </source>
</evidence>
<dbReference type="InterPro" id="IPR014002">
    <property type="entry name" value="Agenet_dom_plant"/>
</dbReference>
<dbReference type="AlphaFoldDB" id="A0A8X8YKL6"/>
<sequence>MQHPPPKKPSQFVVKGNRIEVRRDNDAVTWHPATFIRFSGDRAYVKFETSTDSDDPTSPLRREYVAAAEIRPAQPVEIHRYFKVGESVEAFCGERKGWRRGEIAEILENSRYSVVFEGADRGGSASAVEQWEVRTVRDWSDGLWNPPLLLQQVMQVKSKSSSESQAKSNGLKLKIKCKKKPQQMRFSEGMLVEVKRYEKGFEGSWFIAVIVKPLEDEKYLVEYRTLRTGDQTEYLREEVHASCIRCTPPVIRRVKPFESLERVDAWSKSGWWEGYIVEVLNGGSYMVHLCTNEDLILEHRKLRPHQEWIDGKLFSDLKVEKTELIVKPNNKKLKIKNKRTAEPIFREGMMVEVRSDEEGYHGSWFTAEIVCSLTSGEFLVEYQTLKTDDESALLREEALASYIRPCAPEIMRIDCYMLLEEVDAWYNDGWWVGLVSKVLDDRRYGVYFWTTNEEIFFNHSDLRAHQDWIGGKWTAAMMKKTELRVNNRQVINFGEHNRMGVEPFIVNGMKVEIKGDDGDKNEGIWYPAIILKSLGIRNYLVQYQTLINEYGTQLHQEAFGPCIRPSPSVIQRRDSYKPFDRVDAWHNNGWRVGRVQKASLSRNYSVYFNATNEMMEFQHFELRPHQDWIQGQWVLAIRVWLLVALKVKITDLSHGESNNLTRGAFETNRS</sequence>
<name>A0A8X8YKL6_SALSN</name>
<dbReference type="Proteomes" id="UP000298416">
    <property type="component" value="Unassembled WGS sequence"/>
</dbReference>
<reference evidence="2" key="1">
    <citation type="submission" date="2018-01" db="EMBL/GenBank/DDBJ databases">
        <authorList>
            <person name="Mao J.F."/>
        </authorList>
    </citation>
    <scope>NUCLEOTIDE SEQUENCE</scope>
    <source>
        <strain evidence="2">Huo1</strain>
        <tissue evidence="2">Leaf</tissue>
    </source>
</reference>
<feature type="domain" description="Agenet" evidence="1">
    <location>
        <begin position="503"/>
        <end position="571"/>
    </location>
</feature>